<protein>
    <submittedName>
        <fullName evidence="3">Uncharacterized protein</fullName>
    </submittedName>
</protein>
<sequence length="88" mass="9508">MYTLRVLSAVMLVLSVVCIDMVASARSPKCNMVKDKNQKDAPFLVCKSILDKYYNAGQACQTGEKSSCCTSQVDPTGQLPQSCTPIQG</sequence>
<dbReference type="EMBL" id="VSWC01000170">
    <property type="protein sequence ID" value="KAA1072347.1"/>
    <property type="molecule type" value="Genomic_DNA"/>
</dbReference>
<keyword evidence="4" id="KW-1185">Reference proteome</keyword>
<proteinExistence type="predicted"/>
<gene>
    <name evidence="2" type="ORF">PGT21_033006</name>
    <name evidence="3" type="ORF">PGTUg99_020765</name>
</gene>
<feature type="signal peptide" evidence="1">
    <location>
        <begin position="1"/>
        <end position="25"/>
    </location>
</feature>
<dbReference type="Proteomes" id="UP000324748">
    <property type="component" value="Unassembled WGS sequence"/>
</dbReference>
<evidence type="ECO:0000256" key="1">
    <source>
        <dbReference type="SAM" id="SignalP"/>
    </source>
</evidence>
<comment type="caution">
    <text evidence="3">The sequence shown here is derived from an EMBL/GenBank/DDBJ whole genome shotgun (WGS) entry which is preliminary data.</text>
</comment>
<reference evidence="4 5" key="1">
    <citation type="submission" date="2019-05" db="EMBL/GenBank/DDBJ databases">
        <title>Emergence of the Ug99 lineage of the wheat stem rust pathogen through somatic hybridization.</title>
        <authorList>
            <person name="Li F."/>
            <person name="Upadhyaya N.M."/>
            <person name="Sperschneider J."/>
            <person name="Matny O."/>
            <person name="Nguyen-Phuc H."/>
            <person name="Mago R."/>
            <person name="Raley C."/>
            <person name="Miller M.E."/>
            <person name="Silverstein K.A.T."/>
            <person name="Henningsen E."/>
            <person name="Hirsch C.D."/>
            <person name="Visser B."/>
            <person name="Pretorius Z.A."/>
            <person name="Steffenson B.J."/>
            <person name="Schwessinger B."/>
            <person name="Dodds P.N."/>
            <person name="Figueroa M."/>
        </authorList>
    </citation>
    <scope>NUCLEOTIDE SEQUENCE [LARGE SCALE GENOMIC DNA]</scope>
    <source>
        <strain evidence="2">21-0</strain>
        <strain evidence="3 5">Ug99</strain>
    </source>
</reference>
<dbReference type="EMBL" id="VDEP01000411">
    <property type="protein sequence ID" value="KAA1086379.1"/>
    <property type="molecule type" value="Genomic_DNA"/>
</dbReference>
<feature type="chain" id="PRO_5036137466" evidence="1">
    <location>
        <begin position="26"/>
        <end position="88"/>
    </location>
</feature>
<evidence type="ECO:0000313" key="2">
    <source>
        <dbReference type="EMBL" id="KAA1072347.1"/>
    </source>
</evidence>
<evidence type="ECO:0000313" key="4">
    <source>
        <dbReference type="Proteomes" id="UP000324748"/>
    </source>
</evidence>
<dbReference type="Proteomes" id="UP000325313">
    <property type="component" value="Unassembled WGS sequence"/>
</dbReference>
<organism evidence="3 5">
    <name type="scientific">Puccinia graminis f. sp. tritici</name>
    <dbReference type="NCBI Taxonomy" id="56615"/>
    <lineage>
        <taxon>Eukaryota</taxon>
        <taxon>Fungi</taxon>
        <taxon>Dikarya</taxon>
        <taxon>Basidiomycota</taxon>
        <taxon>Pucciniomycotina</taxon>
        <taxon>Pucciniomycetes</taxon>
        <taxon>Pucciniales</taxon>
        <taxon>Pucciniaceae</taxon>
        <taxon>Puccinia</taxon>
    </lineage>
</organism>
<keyword evidence="1" id="KW-0732">Signal</keyword>
<dbReference type="AlphaFoldDB" id="A0A5B0NF21"/>
<name>A0A5B0NF21_PUCGR</name>
<evidence type="ECO:0000313" key="3">
    <source>
        <dbReference type="EMBL" id="KAA1086379.1"/>
    </source>
</evidence>
<accession>A0A5B0NF21</accession>
<evidence type="ECO:0000313" key="5">
    <source>
        <dbReference type="Proteomes" id="UP000325313"/>
    </source>
</evidence>